<protein>
    <submittedName>
        <fullName evidence="3">ATPase</fullName>
    </submittedName>
</protein>
<evidence type="ECO:0000259" key="2">
    <source>
        <dbReference type="Pfam" id="PF08327"/>
    </source>
</evidence>
<dbReference type="SUPFAM" id="SSF55961">
    <property type="entry name" value="Bet v1-like"/>
    <property type="match status" value="1"/>
</dbReference>
<sequence>MTMSTTLADDHYGLLTEPATLTIQRLLPGPVTRIWSYLTDGELRRLWLAAGAMEEEVGAPVDFVWRNDDLTDPPGMRPEGFGDEHRMTCEVTAIDAPRLLSISWGSTGGVTFTLEEQGDEVLLTIVHRRIEDPTVLLNVSAGWHAHVDVLEARLRGTTPTPHWDNWTQLRSVYAERLSS</sequence>
<gene>
    <name evidence="3" type="ORF">CDQ91_11370</name>
</gene>
<proteinExistence type="inferred from homology"/>
<organism evidence="3 4">
    <name type="scientific">Sphingopyxis witflariensis</name>
    <dbReference type="NCBI Taxonomy" id="173675"/>
    <lineage>
        <taxon>Bacteria</taxon>
        <taxon>Pseudomonadati</taxon>
        <taxon>Pseudomonadota</taxon>
        <taxon>Alphaproteobacteria</taxon>
        <taxon>Sphingomonadales</taxon>
        <taxon>Sphingomonadaceae</taxon>
        <taxon>Sphingopyxis</taxon>
    </lineage>
</organism>
<evidence type="ECO:0000313" key="4">
    <source>
        <dbReference type="Proteomes" id="UP000197097"/>
    </source>
</evidence>
<name>A0A246JUA0_9SPHN</name>
<dbReference type="CDD" id="cd08899">
    <property type="entry name" value="SRPBCC_CalC_Aha1-like_6"/>
    <property type="match status" value="1"/>
</dbReference>
<dbReference type="AlphaFoldDB" id="A0A246JUA0"/>
<dbReference type="Pfam" id="PF08327">
    <property type="entry name" value="AHSA1"/>
    <property type="match status" value="1"/>
</dbReference>
<comment type="caution">
    <text evidence="3">The sequence shown here is derived from an EMBL/GenBank/DDBJ whole genome shotgun (WGS) entry which is preliminary data.</text>
</comment>
<comment type="similarity">
    <text evidence="1">Belongs to the AHA1 family.</text>
</comment>
<evidence type="ECO:0000313" key="3">
    <source>
        <dbReference type="EMBL" id="OWQ96651.1"/>
    </source>
</evidence>
<dbReference type="Gene3D" id="3.30.530.20">
    <property type="match status" value="1"/>
</dbReference>
<keyword evidence="4" id="KW-1185">Reference proteome</keyword>
<evidence type="ECO:0000256" key="1">
    <source>
        <dbReference type="ARBA" id="ARBA00006817"/>
    </source>
</evidence>
<dbReference type="OrthoDB" id="9800600at2"/>
<feature type="domain" description="Activator of Hsp90 ATPase homologue 1/2-like C-terminal" evidence="2">
    <location>
        <begin position="30"/>
        <end position="154"/>
    </location>
</feature>
<dbReference type="InterPro" id="IPR013538">
    <property type="entry name" value="ASHA1/2-like_C"/>
</dbReference>
<dbReference type="InterPro" id="IPR023393">
    <property type="entry name" value="START-like_dom_sf"/>
</dbReference>
<dbReference type="EMBL" id="NISJ01000005">
    <property type="protein sequence ID" value="OWQ96651.1"/>
    <property type="molecule type" value="Genomic_DNA"/>
</dbReference>
<reference evidence="3 4" key="1">
    <citation type="journal article" date="2002" name="Int. J. Syst. Evol. Microbiol.">
        <title>Sphingopyxis witflariensis sp. nov., isolated from activated sludge.</title>
        <authorList>
            <person name="Kampfer P."/>
            <person name="Witzenberger R."/>
            <person name="Denner E.B."/>
            <person name="Busse H.J."/>
            <person name="Neef A."/>
        </authorList>
    </citation>
    <scope>NUCLEOTIDE SEQUENCE [LARGE SCALE GENOMIC DNA]</scope>
    <source>
        <strain evidence="3 4">DSM 14551</strain>
    </source>
</reference>
<accession>A0A246JUA0</accession>
<dbReference type="Proteomes" id="UP000197097">
    <property type="component" value="Unassembled WGS sequence"/>
</dbReference>